<gene>
    <name evidence="4" type="ORF">AAP_04961</name>
</gene>
<sequence>MLQHISRMLFYCITLLLTLSWTVHAGPISIYGRSSSFTYQSATSFCTVPGYKQCKALSSPFDSRIFPNATFPPDFCCPASTTCQSADNGSTLICCPQGRNCTVIEAINCDISLQNTTAVPKSVIKTTRLSDKLPKCGDACCPFGYECTEEGFCRVLPSKTTYGVHNANATGTAAPSGAVITSATTLAPPMTTTSHAEASGSIKDKDKDDSDDDDDYPGRAVGLGFALGTLAGVILALALISCLQCFQKGKQKKADDEAAKKGKLYTPALQGGSNDRVMISPRKPHVSNFQQKHRSQTTPVVQNPFSKDYIKPNSDHSSPYERSLTSNATKSDRTSTHSGSTAGKQSPSIASSKVPHRTSSVRSNRSIHREHTREDSNKYNNNAGEGNSGVPKHMGHAVLFRPRSMGVSIDSYDAETWNRSASRRSEQGPPRNSADGGRWRPYSGGNMPPGSNGTTWTDVIDATRGGN</sequence>
<feature type="chain" id="PRO_5007893764" description="Mid2 domain-containing protein" evidence="3">
    <location>
        <begin position="26"/>
        <end position="467"/>
    </location>
</feature>
<keyword evidence="2" id="KW-0812">Transmembrane</keyword>
<dbReference type="AlphaFoldDB" id="A0A167W4I3"/>
<feature type="transmembrane region" description="Helical" evidence="2">
    <location>
        <begin position="220"/>
        <end position="243"/>
    </location>
</feature>
<keyword evidence="5" id="KW-1185">Reference proteome</keyword>
<dbReference type="VEuPathDB" id="FungiDB:AAP_04961"/>
<protein>
    <recommendedName>
        <fullName evidence="6">Mid2 domain-containing protein</fullName>
    </recommendedName>
</protein>
<accession>A0A167W4I3</accession>
<dbReference type="OrthoDB" id="4207211at2759"/>
<feature type="compositionally biased region" description="Polar residues" evidence="1">
    <location>
        <begin position="296"/>
        <end position="305"/>
    </location>
</feature>
<keyword evidence="3" id="KW-0732">Signal</keyword>
<dbReference type="Proteomes" id="UP000242877">
    <property type="component" value="Unassembled WGS sequence"/>
</dbReference>
<evidence type="ECO:0000256" key="1">
    <source>
        <dbReference type="SAM" id="MobiDB-lite"/>
    </source>
</evidence>
<dbReference type="EMBL" id="AZGZ01000026">
    <property type="protein sequence ID" value="KZZ88389.1"/>
    <property type="molecule type" value="Genomic_DNA"/>
</dbReference>
<feature type="compositionally biased region" description="Polar residues" evidence="1">
    <location>
        <begin position="336"/>
        <end position="364"/>
    </location>
</feature>
<feature type="region of interest" description="Disordered" evidence="1">
    <location>
        <begin position="286"/>
        <end position="394"/>
    </location>
</feature>
<keyword evidence="2" id="KW-0472">Membrane</keyword>
<evidence type="ECO:0000313" key="5">
    <source>
        <dbReference type="Proteomes" id="UP000242877"/>
    </source>
</evidence>
<reference evidence="4 5" key="1">
    <citation type="journal article" date="2016" name="Genome Biol. Evol.">
        <title>Divergent and convergent evolution of fungal pathogenicity.</title>
        <authorList>
            <person name="Shang Y."/>
            <person name="Xiao G."/>
            <person name="Zheng P."/>
            <person name="Cen K."/>
            <person name="Zhan S."/>
            <person name="Wang C."/>
        </authorList>
    </citation>
    <scope>NUCLEOTIDE SEQUENCE [LARGE SCALE GENOMIC DNA]</scope>
    <source>
        <strain evidence="4 5">ARSEF 7405</strain>
    </source>
</reference>
<evidence type="ECO:0000256" key="3">
    <source>
        <dbReference type="SAM" id="SignalP"/>
    </source>
</evidence>
<keyword evidence="2" id="KW-1133">Transmembrane helix</keyword>
<evidence type="ECO:0000256" key="2">
    <source>
        <dbReference type="SAM" id="Phobius"/>
    </source>
</evidence>
<feature type="compositionally biased region" description="Basic and acidic residues" evidence="1">
    <location>
        <begin position="367"/>
        <end position="377"/>
    </location>
</feature>
<feature type="region of interest" description="Disordered" evidence="1">
    <location>
        <begin position="189"/>
        <end position="214"/>
    </location>
</feature>
<feature type="region of interest" description="Disordered" evidence="1">
    <location>
        <begin position="416"/>
        <end position="467"/>
    </location>
</feature>
<organism evidence="4 5">
    <name type="scientific">Ascosphaera apis ARSEF 7405</name>
    <dbReference type="NCBI Taxonomy" id="392613"/>
    <lineage>
        <taxon>Eukaryota</taxon>
        <taxon>Fungi</taxon>
        <taxon>Dikarya</taxon>
        <taxon>Ascomycota</taxon>
        <taxon>Pezizomycotina</taxon>
        <taxon>Eurotiomycetes</taxon>
        <taxon>Eurotiomycetidae</taxon>
        <taxon>Onygenales</taxon>
        <taxon>Ascosphaeraceae</taxon>
        <taxon>Ascosphaera</taxon>
    </lineage>
</organism>
<proteinExistence type="predicted"/>
<evidence type="ECO:0000313" key="4">
    <source>
        <dbReference type="EMBL" id="KZZ88389.1"/>
    </source>
</evidence>
<name>A0A167W4I3_9EURO</name>
<evidence type="ECO:0008006" key="6">
    <source>
        <dbReference type="Google" id="ProtNLM"/>
    </source>
</evidence>
<feature type="signal peptide" evidence="3">
    <location>
        <begin position="1"/>
        <end position="25"/>
    </location>
</feature>
<comment type="caution">
    <text evidence="4">The sequence shown here is derived from an EMBL/GenBank/DDBJ whole genome shotgun (WGS) entry which is preliminary data.</text>
</comment>